<evidence type="ECO:0000256" key="4">
    <source>
        <dbReference type="ARBA" id="ARBA00022786"/>
    </source>
</evidence>
<evidence type="ECO:0000256" key="1">
    <source>
        <dbReference type="ARBA" id="ARBA00000485"/>
    </source>
</evidence>
<dbReference type="Gene3D" id="3.10.110.10">
    <property type="entry name" value="Ubiquitin Conjugating Enzyme"/>
    <property type="match status" value="1"/>
</dbReference>
<keyword evidence="9" id="KW-0012">Acyltransferase</keyword>
<reference evidence="9" key="1">
    <citation type="submission" date="2021-02" db="EMBL/GenBank/DDBJ databases">
        <authorList>
            <person name="Bekaert M."/>
        </authorList>
    </citation>
    <scope>NUCLEOTIDE SEQUENCE</scope>
    <source>
        <strain evidence="9">IoA-00</strain>
    </source>
</reference>
<dbReference type="AlphaFoldDB" id="A0A7R8H4Z2"/>
<evidence type="ECO:0000256" key="3">
    <source>
        <dbReference type="ARBA" id="ARBA00022679"/>
    </source>
</evidence>
<dbReference type="InterPro" id="IPR050113">
    <property type="entry name" value="Ub_conjugating_enzyme"/>
</dbReference>
<evidence type="ECO:0000256" key="5">
    <source>
        <dbReference type="ARBA" id="ARBA00035805"/>
    </source>
</evidence>
<proteinExistence type="predicted"/>
<evidence type="ECO:0000313" key="9">
    <source>
        <dbReference type="EMBL" id="CAF2858861.1"/>
    </source>
</evidence>
<dbReference type="InterPro" id="IPR000608">
    <property type="entry name" value="UBC"/>
</dbReference>
<evidence type="ECO:0000256" key="2">
    <source>
        <dbReference type="ARBA" id="ARBA00012486"/>
    </source>
</evidence>
<dbReference type="Pfam" id="PF00179">
    <property type="entry name" value="UQ_con"/>
    <property type="match status" value="1"/>
</dbReference>
<dbReference type="PROSITE" id="PS50127">
    <property type="entry name" value="UBC_2"/>
    <property type="match status" value="1"/>
</dbReference>
<comment type="catalytic activity">
    <reaction evidence="1">
        <text>S-ubiquitinyl-[E1 ubiquitin-activating enzyme]-L-cysteine + [E2 ubiquitin-conjugating enzyme]-L-cysteine = [E1 ubiquitin-activating enzyme]-L-cysteine + S-ubiquitinyl-[E2 ubiquitin-conjugating enzyme]-L-cysteine.</text>
        <dbReference type="EC" id="2.3.2.23"/>
    </reaction>
</comment>
<dbReference type="OrthoDB" id="406833at2759"/>
<dbReference type="SMART" id="SM00212">
    <property type="entry name" value="UBCc"/>
    <property type="match status" value="1"/>
</dbReference>
<evidence type="ECO:0000259" key="8">
    <source>
        <dbReference type="PROSITE" id="PS50127"/>
    </source>
</evidence>
<comment type="catalytic activity">
    <reaction evidence="5">
        <text>S-ubiquitinyl-[E1 ubiquitin-activating enzyme]-L-cysteine + [acceptor protein]-N-terminal-amino acid = [E1 ubiquitin-activating enzyme]-L-cysteine + N-terminal-ubiquitinyl-[acceptor protein].</text>
        <dbReference type="EC" id="2.3.2.25"/>
    </reaction>
</comment>
<dbReference type="InterPro" id="IPR016135">
    <property type="entry name" value="UBQ-conjugating_enzyme/RWD"/>
</dbReference>
<keyword evidence="4" id="KW-0833">Ubl conjugation pathway</keyword>
<feature type="domain" description="UBC core" evidence="8">
    <location>
        <begin position="58"/>
        <end position="207"/>
    </location>
</feature>
<dbReference type="Proteomes" id="UP000675881">
    <property type="component" value="Chromosome 15"/>
</dbReference>
<dbReference type="CDD" id="cd23808">
    <property type="entry name" value="UBCc_UBE2W"/>
    <property type="match status" value="1"/>
</dbReference>
<dbReference type="SUPFAM" id="SSF54495">
    <property type="entry name" value="UBC-like"/>
    <property type="match status" value="1"/>
</dbReference>
<evidence type="ECO:0000313" key="10">
    <source>
        <dbReference type="Proteomes" id="UP000675881"/>
    </source>
</evidence>
<sequence length="207" mass="23344">MVTYNMRLVMAIFPKLCDTFSTWSLGPAKEKVNISVIIHNASQCGHSPLRQSHGKKTPALKRVQKEIICLIKEPPEGMHINQETLQEQDMSTLVVEMAGPKGTLYEGENFQLEFKFNSKYPFDSPQVVFVGNAIPIHPHIYSNGHICLSILTDDWSPAMSIRSVCLSVMSVLASASEKKPPPDDLDYVRKCSRNPKETLWLYHDDNV</sequence>
<evidence type="ECO:0000256" key="7">
    <source>
        <dbReference type="ARBA" id="ARBA00042168"/>
    </source>
</evidence>
<gene>
    <name evidence="9" type="ORF">LSAA_5860</name>
</gene>
<dbReference type="PANTHER" id="PTHR24067">
    <property type="entry name" value="UBIQUITIN-CONJUGATING ENZYME E2"/>
    <property type="match status" value="1"/>
</dbReference>
<dbReference type="FunFam" id="3.10.110.10:FF:000022">
    <property type="entry name" value="Ubiquitin-conjugating enzyme E2 W"/>
    <property type="match status" value="1"/>
</dbReference>
<organism evidence="9 10">
    <name type="scientific">Lepeophtheirus salmonis</name>
    <name type="common">Salmon louse</name>
    <name type="synonym">Caligus salmonis</name>
    <dbReference type="NCBI Taxonomy" id="72036"/>
    <lineage>
        <taxon>Eukaryota</taxon>
        <taxon>Metazoa</taxon>
        <taxon>Ecdysozoa</taxon>
        <taxon>Arthropoda</taxon>
        <taxon>Crustacea</taxon>
        <taxon>Multicrustacea</taxon>
        <taxon>Hexanauplia</taxon>
        <taxon>Copepoda</taxon>
        <taxon>Siphonostomatoida</taxon>
        <taxon>Caligidae</taxon>
        <taxon>Lepeophtheirus</taxon>
    </lineage>
</organism>
<dbReference type="EC" id="2.3.2.25" evidence="6"/>
<accession>A0A7R8H4Z2</accession>
<keyword evidence="10" id="KW-1185">Reference proteome</keyword>
<keyword evidence="3 9" id="KW-0808">Transferase</keyword>
<evidence type="ECO:0000256" key="6">
    <source>
        <dbReference type="ARBA" id="ARBA00039075"/>
    </source>
</evidence>
<dbReference type="EMBL" id="HG994594">
    <property type="protein sequence ID" value="CAF2858861.1"/>
    <property type="molecule type" value="Genomic_DNA"/>
</dbReference>
<dbReference type="GO" id="GO:0016567">
    <property type="term" value="P:protein ubiquitination"/>
    <property type="evidence" value="ECO:0007669"/>
    <property type="project" value="UniProtKB-ARBA"/>
</dbReference>
<name>A0A7R8H4Z2_LEPSM</name>
<dbReference type="GO" id="GO:0061631">
    <property type="term" value="F:ubiquitin conjugating enzyme activity"/>
    <property type="evidence" value="ECO:0007669"/>
    <property type="project" value="UniProtKB-EC"/>
</dbReference>
<dbReference type="EC" id="2.3.2.23" evidence="2"/>
<protein>
    <recommendedName>
        <fullName evidence="7">N-terminal E2 ubiquitin-conjugating enzyme</fullName>
        <ecNumber evidence="2">2.3.2.23</ecNumber>
        <ecNumber evidence="6">2.3.2.25</ecNumber>
    </recommendedName>
</protein>